<dbReference type="GO" id="GO:0005737">
    <property type="term" value="C:cytoplasm"/>
    <property type="evidence" value="ECO:0007669"/>
    <property type="project" value="TreeGrafter"/>
</dbReference>
<evidence type="ECO:0000313" key="7">
    <source>
        <dbReference type="Proteomes" id="UP000000552"/>
    </source>
</evidence>
<dbReference type="GO" id="GO:0006307">
    <property type="term" value="P:DNA alkylation repair"/>
    <property type="evidence" value="ECO:0007669"/>
    <property type="project" value="TreeGrafter"/>
</dbReference>
<evidence type="ECO:0000259" key="5">
    <source>
        <dbReference type="SMART" id="SM00478"/>
    </source>
</evidence>
<dbReference type="AlphaFoldDB" id="Q98G59"/>
<gene>
    <name evidence="6" type="ordered locus">mll3478</name>
</gene>
<evidence type="ECO:0000256" key="2">
    <source>
        <dbReference type="ARBA" id="ARBA00012000"/>
    </source>
</evidence>
<name>Q98G59_RHILO</name>
<keyword evidence="3" id="KW-0227">DNA damage</keyword>
<dbReference type="CDD" id="cd00056">
    <property type="entry name" value="ENDO3c"/>
    <property type="match status" value="1"/>
</dbReference>
<dbReference type="PANTHER" id="PTHR43003">
    <property type="entry name" value="DNA-3-METHYLADENINE GLYCOSYLASE"/>
    <property type="match status" value="1"/>
</dbReference>
<sequence length="231" mass="24999">MLRFWRLLLCCTLAGKATMQRIATLDDIARGLDALCTIDPRLEKVRGMAGEVPLRLSEPGFRSLASIIVSQQVSRASADAIFGRLTKLVDPLTPQAILAAGEDMFREAGLSRPKQRGLIAVAQAVADGLDLNHLCSLDAQEAITTMTAVPGIGPWTAEVYLLFAAGHPDIFPARDVALQSAVGHALGIDPRPPEKTLIALAESWSPWRGVASRLFWSYYRETRGRDAAPPS</sequence>
<dbReference type="KEGG" id="mlo:mll3478"/>
<dbReference type="SMART" id="SM00478">
    <property type="entry name" value="ENDO3c"/>
    <property type="match status" value="1"/>
</dbReference>
<dbReference type="Pfam" id="PF00730">
    <property type="entry name" value="HhH-GPD"/>
    <property type="match status" value="1"/>
</dbReference>
<evidence type="ECO:0000256" key="3">
    <source>
        <dbReference type="ARBA" id="ARBA00022763"/>
    </source>
</evidence>
<protein>
    <recommendedName>
        <fullName evidence="2">DNA-3-methyladenine glycosylase II</fullName>
        <ecNumber evidence="2">3.2.2.21</ecNumber>
    </recommendedName>
</protein>
<dbReference type="GO" id="GO:0006285">
    <property type="term" value="P:base-excision repair, AP site formation"/>
    <property type="evidence" value="ECO:0007669"/>
    <property type="project" value="TreeGrafter"/>
</dbReference>
<keyword evidence="4" id="KW-0234">DNA repair</keyword>
<dbReference type="InterPro" id="IPR003265">
    <property type="entry name" value="HhH-GPD_domain"/>
</dbReference>
<dbReference type="EMBL" id="BA000012">
    <property type="protein sequence ID" value="BAB50357.1"/>
    <property type="molecule type" value="Genomic_DNA"/>
</dbReference>
<dbReference type="GO" id="GO:0008725">
    <property type="term" value="F:DNA-3-methyladenine glycosylase activity"/>
    <property type="evidence" value="ECO:0007669"/>
    <property type="project" value="TreeGrafter"/>
</dbReference>
<dbReference type="SUPFAM" id="SSF48150">
    <property type="entry name" value="DNA-glycosylase"/>
    <property type="match status" value="1"/>
</dbReference>
<dbReference type="GO" id="GO:0032131">
    <property type="term" value="F:alkylated DNA binding"/>
    <property type="evidence" value="ECO:0007669"/>
    <property type="project" value="TreeGrafter"/>
</dbReference>
<dbReference type="Proteomes" id="UP000000552">
    <property type="component" value="Chromosome"/>
</dbReference>
<dbReference type="GO" id="GO:0032993">
    <property type="term" value="C:protein-DNA complex"/>
    <property type="evidence" value="ECO:0007669"/>
    <property type="project" value="TreeGrafter"/>
</dbReference>
<dbReference type="Gene3D" id="1.10.340.30">
    <property type="entry name" value="Hypothetical protein, domain 2"/>
    <property type="match status" value="1"/>
</dbReference>
<dbReference type="Gene3D" id="1.10.1670.40">
    <property type="match status" value="1"/>
</dbReference>
<reference evidence="6 7" key="1">
    <citation type="journal article" date="2000" name="DNA Res.">
        <title>Complete genome structure of the nitrogen-fixing symbiotic bacterium Mesorhizobium loti.</title>
        <authorList>
            <person name="Kaneko T."/>
            <person name="Nakamura Y."/>
            <person name="Sato S."/>
            <person name="Asamizu E."/>
            <person name="Kato T."/>
            <person name="Sasamoto S."/>
            <person name="Watanabe A."/>
            <person name="Idesawa K."/>
            <person name="Ishikawa A."/>
            <person name="Kawashima K."/>
            <person name="Kimura T."/>
            <person name="Kishida Y."/>
            <person name="Kiyokawa C."/>
            <person name="Kohara M."/>
            <person name="Matsumoto M."/>
            <person name="Matsuno A."/>
            <person name="Mochizuki Y."/>
            <person name="Nakayama S."/>
            <person name="Nakazaki N."/>
            <person name="Shimpo S."/>
            <person name="Sugimoto M."/>
            <person name="Takeuchi C."/>
            <person name="Yamada M."/>
            <person name="Tabata S."/>
        </authorList>
    </citation>
    <scope>NUCLEOTIDE SEQUENCE [LARGE SCALE GENOMIC DNA]</scope>
    <source>
        <strain evidence="7">LMG 29417 / CECT 9101 / MAFF 303099</strain>
    </source>
</reference>
<organism evidence="6 7">
    <name type="scientific">Mesorhizobium japonicum (strain LMG 29417 / CECT 9101 / MAFF 303099)</name>
    <name type="common">Mesorhizobium loti (strain MAFF 303099)</name>
    <dbReference type="NCBI Taxonomy" id="266835"/>
    <lineage>
        <taxon>Bacteria</taxon>
        <taxon>Pseudomonadati</taxon>
        <taxon>Pseudomonadota</taxon>
        <taxon>Alphaproteobacteria</taxon>
        <taxon>Hyphomicrobiales</taxon>
        <taxon>Phyllobacteriaceae</taxon>
        <taxon>Mesorhizobium</taxon>
    </lineage>
</organism>
<dbReference type="eggNOG" id="COG0122">
    <property type="taxonomic scope" value="Bacteria"/>
</dbReference>
<feature type="domain" description="HhH-GPD" evidence="5">
    <location>
        <begin position="69"/>
        <end position="221"/>
    </location>
</feature>
<dbReference type="InterPro" id="IPR051912">
    <property type="entry name" value="Alkylbase_DNA_Glycosylase/TA"/>
</dbReference>
<dbReference type="EC" id="3.2.2.21" evidence="2"/>
<dbReference type="PANTHER" id="PTHR43003:SF13">
    <property type="entry name" value="DNA-3-METHYLADENINE GLYCOSYLASE 2"/>
    <property type="match status" value="1"/>
</dbReference>
<evidence type="ECO:0000313" key="6">
    <source>
        <dbReference type="EMBL" id="BAB50357.1"/>
    </source>
</evidence>
<comment type="catalytic activity">
    <reaction evidence="1">
        <text>Hydrolysis of alkylated DNA, releasing 3-methyladenine, 3-methylguanine, 7-methylguanine and 7-methyladenine.</text>
        <dbReference type="EC" id="3.2.2.21"/>
    </reaction>
</comment>
<proteinExistence type="predicted"/>
<accession>Q98G59</accession>
<dbReference type="InterPro" id="IPR011257">
    <property type="entry name" value="DNA_glycosylase"/>
</dbReference>
<dbReference type="GO" id="GO:0043916">
    <property type="term" value="F:DNA-7-methylguanine glycosylase activity"/>
    <property type="evidence" value="ECO:0007669"/>
    <property type="project" value="TreeGrafter"/>
</dbReference>
<evidence type="ECO:0000256" key="1">
    <source>
        <dbReference type="ARBA" id="ARBA00000086"/>
    </source>
</evidence>
<evidence type="ECO:0000256" key="4">
    <source>
        <dbReference type="ARBA" id="ARBA00023204"/>
    </source>
</evidence>
<dbReference type="HOGENOM" id="CLU_000445_72_5_5"/>